<dbReference type="AlphaFoldDB" id="A0A8D8IKG4"/>
<protein>
    <submittedName>
        <fullName evidence="1">(northern house mosquito) hypothetical protein</fullName>
    </submittedName>
</protein>
<sequence length="160" mass="18215">MLVNRNEVLVVGITNINLGVLLDRQCTGSVLVAIRRFGHVQQLQIDCLRQRLLRSDLSVHRRGPQRLFPRVAERTQRSLLLVRLEGRIVQPVHGGGTVVVLQRGVLTVVARHRNLDVSGRWRWHRRTVGARVVIVLADRERDFVLVRVPVTGRVVIAGRR</sequence>
<evidence type="ECO:0000313" key="1">
    <source>
        <dbReference type="EMBL" id="CAG6556385.1"/>
    </source>
</evidence>
<reference evidence="1" key="1">
    <citation type="submission" date="2021-05" db="EMBL/GenBank/DDBJ databases">
        <authorList>
            <person name="Alioto T."/>
            <person name="Alioto T."/>
            <person name="Gomez Garrido J."/>
        </authorList>
    </citation>
    <scope>NUCLEOTIDE SEQUENCE</scope>
</reference>
<proteinExistence type="predicted"/>
<name>A0A8D8IKG4_CULPI</name>
<accession>A0A8D8IKG4</accession>
<dbReference type="EMBL" id="HBUE01255807">
    <property type="protein sequence ID" value="CAG6556385.1"/>
    <property type="molecule type" value="Transcribed_RNA"/>
</dbReference>
<organism evidence="1">
    <name type="scientific">Culex pipiens</name>
    <name type="common">House mosquito</name>
    <dbReference type="NCBI Taxonomy" id="7175"/>
    <lineage>
        <taxon>Eukaryota</taxon>
        <taxon>Metazoa</taxon>
        <taxon>Ecdysozoa</taxon>
        <taxon>Arthropoda</taxon>
        <taxon>Hexapoda</taxon>
        <taxon>Insecta</taxon>
        <taxon>Pterygota</taxon>
        <taxon>Neoptera</taxon>
        <taxon>Endopterygota</taxon>
        <taxon>Diptera</taxon>
        <taxon>Nematocera</taxon>
        <taxon>Culicoidea</taxon>
        <taxon>Culicidae</taxon>
        <taxon>Culicinae</taxon>
        <taxon>Culicini</taxon>
        <taxon>Culex</taxon>
        <taxon>Culex</taxon>
    </lineage>
</organism>
<dbReference type="EMBL" id="HBUE01150825">
    <property type="protein sequence ID" value="CAG6505089.1"/>
    <property type="molecule type" value="Transcribed_RNA"/>
</dbReference>